<dbReference type="Proteomes" id="UP000479756">
    <property type="component" value="Unassembled WGS sequence"/>
</dbReference>
<sequence length="100" mass="10625">MKKSASQSVTSLPPSPNDERRTRMIKYSVAMAVRVVCVVLCFFVKGWWLLLPIAGAVILPYIAVVLANTVSSAGRAVVVRPGAIVPVRPTPPTGPTGPIE</sequence>
<dbReference type="EMBL" id="JAAGWZ010000001">
    <property type="protein sequence ID" value="NEM90144.1"/>
    <property type="molecule type" value="Genomic_DNA"/>
</dbReference>
<name>A0A7C9TPS6_9MICO</name>
<dbReference type="InterPro" id="IPR021449">
    <property type="entry name" value="DUF3099"/>
</dbReference>
<feature type="transmembrane region" description="Helical" evidence="1">
    <location>
        <begin position="56"/>
        <end position="78"/>
    </location>
</feature>
<reference evidence="2 3" key="1">
    <citation type="journal article" date="2014" name="Int. J. Syst. Evol. Microbiol.">
        <title>Description of Galbitalea soli gen. nov., sp. nov., and Frondihabitans sucicola sp. nov.</title>
        <authorList>
            <person name="Kim S.J."/>
            <person name="Lim J.M."/>
            <person name="Ahn J.H."/>
            <person name="Weon H.Y."/>
            <person name="Hamada M."/>
            <person name="Suzuki K."/>
            <person name="Ahn T.Y."/>
            <person name="Kwon S.W."/>
        </authorList>
    </citation>
    <scope>NUCLEOTIDE SEQUENCE [LARGE SCALE GENOMIC DNA]</scope>
    <source>
        <strain evidence="2 3">NBRC 108727</strain>
    </source>
</reference>
<evidence type="ECO:0000313" key="2">
    <source>
        <dbReference type="EMBL" id="NEM90144.1"/>
    </source>
</evidence>
<keyword evidence="1" id="KW-0812">Transmembrane</keyword>
<gene>
    <name evidence="2" type="ORF">G3T37_02090</name>
</gene>
<evidence type="ECO:0000256" key="1">
    <source>
        <dbReference type="SAM" id="Phobius"/>
    </source>
</evidence>
<keyword evidence="3" id="KW-1185">Reference proteome</keyword>
<dbReference type="Pfam" id="PF11298">
    <property type="entry name" value="DUF3099"/>
    <property type="match status" value="1"/>
</dbReference>
<proteinExistence type="predicted"/>
<dbReference type="AlphaFoldDB" id="A0A7C9TPS6"/>
<accession>A0A7C9TPS6</accession>
<evidence type="ECO:0000313" key="3">
    <source>
        <dbReference type="Proteomes" id="UP000479756"/>
    </source>
</evidence>
<keyword evidence="1" id="KW-0472">Membrane</keyword>
<feature type="transmembrane region" description="Helical" evidence="1">
    <location>
        <begin position="29"/>
        <end position="50"/>
    </location>
</feature>
<dbReference type="RefSeq" id="WP_163471818.1">
    <property type="nucleotide sequence ID" value="NZ_JAAGWZ010000001.1"/>
</dbReference>
<comment type="caution">
    <text evidence="2">The sequence shown here is derived from an EMBL/GenBank/DDBJ whole genome shotgun (WGS) entry which is preliminary data.</text>
</comment>
<protein>
    <submittedName>
        <fullName evidence="2">DUF3099 domain-containing protein</fullName>
    </submittedName>
</protein>
<keyword evidence="1" id="KW-1133">Transmembrane helix</keyword>
<organism evidence="2 3">
    <name type="scientific">Galbitalea soli</name>
    <dbReference type="NCBI Taxonomy" id="1268042"/>
    <lineage>
        <taxon>Bacteria</taxon>
        <taxon>Bacillati</taxon>
        <taxon>Actinomycetota</taxon>
        <taxon>Actinomycetes</taxon>
        <taxon>Micrococcales</taxon>
        <taxon>Microbacteriaceae</taxon>
        <taxon>Galbitalea</taxon>
    </lineage>
</organism>